<dbReference type="InterPro" id="IPR007502">
    <property type="entry name" value="Helicase-assoc_dom"/>
</dbReference>
<feature type="region of interest" description="Disordered" evidence="7">
    <location>
        <begin position="65"/>
        <end position="128"/>
    </location>
</feature>
<dbReference type="GO" id="GO:0003724">
    <property type="term" value="F:RNA helicase activity"/>
    <property type="evidence" value="ECO:0007669"/>
    <property type="project" value="UniProtKB-EC"/>
</dbReference>
<dbReference type="GO" id="GO:0005524">
    <property type="term" value="F:ATP binding"/>
    <property type="evidence" value="ECO:0007669"/>
    <property type="project" value="UniProtKB-KW"/>
</dbReference>
<evidence type="ECO:0000313" key="11">
    <source>
        <dbReference type="Proteomes" id="UP001365542"/>
    </source>
</evidence>
<evidence type="ECO:0000256" key="7">
    <source>
        <dbReference type="SAM" id="MobiDB-lite"/>
    </source>
</evidence>
<keyword evidence="3" id="KW-0547">Nucleotide-binding</keyword>
<dbReference type="SUPFAM" id="SSF52540">
    <property type="entry name" value="P-loop containing nucleoside triphosphate hydrolases"/>
    <property type="match status" value="1"/>
</dbReference>
<dbReference type="EMBL" id="JAVHJO010000005">
    <property type="protein sequence ID" value="KAK6539829.1"/>
    <property type="molecule type" value="Genomic_DNA"/>
</dbReference>
<dbReference type="PANTHER" id="PTHR18934">
    <property type="entry name" value="ATP-DEPENDENT RNA HELICASE"/>
    <property type="match status" value="1"/>
</dbReference>
<organism evidence="10 11">
    <name type="scientific">Orbilia ellipsospora</name>
    <dbReference type="NCBI Taxonomy" id="2528407"/>
    <lineage>
        <taxon>Eukaryota</taxon>
        <taxon>Fungi</taxon>
        <taxon>Dikarya</taxon>
        <taxon>Ascomycota</taxon>
        <taxon>Pezizomycotina</taxon>
        <taxon>Orbiliomycetes</taxon>
        <taxon>Orbiliales</taxon>
        <taxon>Orbiliaceae</taxon>
        <taxon>Orbilia</taxon>
    </lineage>
</organism>
<dbReference type="CDD" id="cd17917">
    <property type="entry name" value="DEXHc_RHA-like"/>
    <property type="match status" value="1"/>
</dbReference>
<evidence type="ECO:0000256" key="4">
    <source>
        <dbReference type="ARBA" id="ARBA00022801"/>
    </source>
</evidence>
<dbReference type="PROSITE" id="PS00690">
    <property type="entry name" value="DEAH_ATP_HELICASE"/>
    <property type="match status" value="1"/>
</dbReference>
<name>A0AAV9XCM8_9PEZI</name>
<evidence type="ECO:0000256" key="6">
    <source>
        <dbReference type="ARBA" id="ARBA00022840"/>
    </source>
</evidence>
<dbReference type="Proteomes" id="UP001365542">
    <property type="component" value="Unassembled WGS sequence"/>
</dbReference>
<evidence type="ECO:0000256" key="1">
    <source>
        <dbReference type="ARBA" id="ARBA00008792"/>
    </source>
</evidence>
<feature type="compositionally biased region" description="Low complexity" evidence="7">
    <location>
        <begin position="1391"/>
        <end position="1401"/>
    </location>
</feature>
<feature type="region of interest" description="Disordered" evidence="7">
    <location>
        <begin position="1389"/>
        <end position="1432"/>
    </location>
</feature>
<dbReference type="SMART" id="SM00847">
    <property type="entry name" value="HA2"/>
    <property type="match status" value="1"/>
</dbReference>
<dbReference type="GO" id="GO:0003723">
    <property type="term" value="F:RNA binding"/>
    <property type="evidence" value="ECO:0007669"/>
    <property type="project" value="TreeGrafter"/>
</dbReference>
<evidence type="ECO:0000259" key="9">
    <source>
        <dbReference type="PROSITE" id="PS51194"/>
    </source>
</evidence>
<sequence>MQSSFLSTLRHRTPSVYHEFRLRAVGFGRPCRTRSILPLLSSPSLQYATQSEAILGARPSTEILFPPVQRKASKTKPTTEPSFNPKEVRKNSPSKLSYIQPPKQARNSKAPRSKANGKLKAPQPRNSKHLRINGKLKEDVQNQENTKDVHLYRTIGQHITDFGFPDDERYSRVIDRPLDFLLETGRFTKISIFGSEHRGTHHIRATGKMVLEGVAYTYVGFGTASSKNSASRAAWLHIVGQVYQKTGLEQFLVTAYDRKELTSEVLKREKDSKSEIYEYCAAYNGLPVFLYRRIPRNRQFEITVTFPPQNIKVSIRHRDPTAGDTIACLLFKKQAEEWHAANSDSNLLVKNILSLNCSNARQFLELCKNRRKLNTYDCLPPKDKTSHVLGLHSLEAVIDGEPFGQVVHAASKKSAESLAYFAAAMKLRELEPEVFSDFIHALKVGKGEVLKPLSPIWFRSRWDYLQPMVETVNLVRRIGIPRDYSDPSAANTGSVSVKGRGSMWSTPSHDTLQARSKRLLDDFLKYHANINLEEMRSKRAALPMNQYASKVLELVNGNPVSIIVGATGSGKTTQVPQILFEDAIKTGQGAFCNIICTQPRRIAATSVAERVAAERNEPLRQTIGYHVRFDAKPAPPYGSINFCTTGVLLQQLRNDSEAALRGISHILIDEVHERDVQIDFLMVLLKRVMRQREQAGLPPIKVILMSATMNTELFAGYFATKNENGEVVGCPSLSVPGRTFPVAEYFLDDIKSILASSYSRNDLSLLQDRDTQDFISSESAYQATVLASRSKLGLSALHDEAVEDDSFIDWKRRSIIGEDGEMMVSNEKEDGLTPCGLAATVIAHLAKTTETGDILVFLPGLAEIQTVDEMLRTKRPLGVDFLNSEAYRIDILHSSLPQQQMDVFHANSAGKRKVILSTNIAETSVTIPEVRYVVDTGKLREKRYEQTSRITKLQCTWVSKSNSKQRAGRAGRVRNGHYYALFTKERFNELRPAGLPEILRSDLQEICLDIRAQGFKDPIAQFLSEAIEPPSAVAIEAALTQLRGLGAFEADERLTNLGKVLATMPVEPSMGKMILLGVIFKCLDPMIILGAAGGARDLFVSPLERKREAQARKSAFSKGTGSDHIGILNAFREWRMRRDNESALTTTMFTEENFLHRGALRVIDQTANQIEEILVIEGIIPFLPKAQRFRGEYGHPGLNDNSSSIPLIKALSLAGSYPNVAVALGGLGFRTMEENFVMIHPSSTNYAGRSGGNTLPRDTIVSFASKAKSNDGKTTYMRDVTQNTVLNTMLFGGRPTQGGSTLLFDGWIPVSINDDRALRVVLQFRLVLDKVLNHIFRNISTRGSKSEMATSPDEQLRTVVSEGVLEVLEKYAESNPSLGFTNAEPIGKRLSFSSSSPPESSGRLAAGSDRSFRSFRGPSAVRQQRSMSQFSR</sequence>
<feature type="region of interest" description="Disordered" evidence="7">
    <location>
        <begin position="489"/>
        <end position="508"/>
    </location>
</feature>
<dbReference type="InterPro" id="IPR027417">
    <property type="entry name" value="P-loop_NTPase"/>
</dbReference>
<dbReference type="CDD" id="cd18791">
    <property type="entry name" value="SF2_C_RHA"/>
    <property type="match status" value="1"/>
</dbReference>
<dbReference type="PANTHER" id="PTHR18934:SF99">
    <property type="entry name" value="ATP-DEPENDENT RNA HELICASE DHX37-RELATED"/>
    <property type="match status" value="1"/>
</dbReference>
<evidence type="ECO:0000313" key="10">
    <source>
        <dbReference type="EMBL" id="KAK6539829.1"/>
    </source>
</evidence>
<evidence type="ECO:0000256" key="3">
    <source>
        <dbReference type="ARBA" id="ARBA00022741"/>
    </source>
</evidence>
<keyword evidence="6" id="KW-0067">ATP-binding</keyword>
<dbReference type="InterPro" id="IPR011545">
    <property type="entry name" value="DEAD/DEAH_box_helicase_dom"/>
</dbReference>
<evidence type="ECO:0000256" key="2">
    <source>
        <dbReference type="ARBA" id="ARBA00012552"/>
    </source>
</evidence>
<feature type="domain" description="Helicase C-terminal" evidence="9">
    <location>
        <begin position="840"/>
        <end position="1014"/>
    </location>
</feature>
<keyword evidence="5 10" id="KW-0347">Helicase</keyword>
<dbReference type="Pfam" id="PF00270">
    <property type="entry name" value="DEAD"/>
    <property type="match status" value="1"/>
</dbReference>
<reference evidence="10 11" key="1">
    <citation type="submission" date="2019-10" db="EMBL/GenBank/DDBJ databases">
        <authorList>
            <person name="Palmer J.M."/>
        </authorList>
    </citation>
    <scope>NUCLEOTIDE SEQUENCE [LARGE SCALE GENOMIC DNA]</scope>
    <source>
        <strain evidence="10 11">TWF694</strain>
    </source>
</reference>
<gene>
    <name evidence="10" type="primary">DHX9</name>
    <name evidence="10" type="ORF">TWF694_008675</name>
</gene>
<dbReference type="Gene3D" id="3.40.50.300">
    <property type="entry name" value="P-loop containing nucleotide triphosphate hydrolases"/>
    <property type="match status" value="2"/>
</dbReference>
<dbReference type="SMART" id="SM00487">
    <property type="entry name" value="DEXDc"/>
    <property type="match status" value="1"/>
</dbReference>
<dbReference type="GO" id="GO:1990904">
    <property type="term" value="C:ribonucleoprotein complex"/>
    <property type="evidence" value="ECO:0007669"/>
    <property type="project" value="UniProtKB-ARBA"/>
</dbReference>
<evidence type="ECO:0000256" key="5">
    <source>
        <dbReference type="ARBA" id="ARBA00022806"/>
    </source>
</evidence>
<feature type="compositionally biased region" description="Polar residues" evidence="7">
    <location>
        <begin position="1421"/>
        <end position="1432"/>
    </location>
</feature>
<keyword evidence="11" id="KW-1185">Reference proteome</keyword>
<comment type="similarity">
    <text evidence="1">Belongs to the DEAD box helicase family. DEAH subfamily.</text>
</comment>
<dbReference type="Pfam" id="PF04408">
    <property type="entry name" value="WHD_HA2"/>
    <property type="match status" value="1"/>
</dbReference>
<proteinExistence type="inferred from homology"/>
<dbReference type="FunFam" id="1.20.120.1080:FF:000002">
    <property type="entry name" value="Putative ATP-dependent RNA helicase DHX36"/>
    <property type="match status" value="1"/>
</dbReference>
<accession>A0AAV9XCM8</accession>
<dbReference type="PROSITE" id="PS51192">
    <property type="entry name" value="HELICASE_ATP_BIND_1"/>
    <property type="match status" value="1"/>
</dbReference>
<dbReference type="GO" id="GO:0016787">
    <property type="term" value="F:hydrolase activity"/>
    <property type="evidence" value="ECO:0007669"/>
    <property type="project" value="UniProtKB-KW"/>
</dbReference>
<dbReference type="InterPro" id="IPR002464">
    <property type="entry name" value="DNA/RNA_helicase_DEAH_CS"/>
</dbReference>
<dbReference type="PROSITE" id="PS51194">
    <property type="entry name" value="HELICASE_CTER"/>
    <property type="match status" value="1"/>
</dbReference>
<dbReference type="Pfam" id="PF00271">
    <property type="entry name" value="Helicase_C"/>
    <property type="match status" value="1"/>
</dbReference>
<dbReference type="InterPro" id="IPR014001">
    <property type="entry name" value="Helicase_ATP-bd"/>
</dbReference>
<dbReference type="Gene3D" id="1.20.120.1080">
    <property type="match status" value="1"/>
</dbReference>
<dbReference type="SMART" id="SM00490">
    <property type="entry name" value="HELICc"/>
    <property type="match status" value="1"/>
</dbReference>
<keyword evidence="4" id="KW-0378">Hydrolase</keyword>
<evidence type="ECO:0000259" key="8">
    <source>
        <dbReference type="PROSITE" id="PS51192"/>
    </source>
</evidence>
<dbReference type="EC" id="3.6.4.13" evidence="2"/>
<comment type="caution">
    <text evidence="10">The sequence shown here is derived from an EMBL/GenBank/DDBJ whole genome shotgun (WGS) entry which is preliminary data.</text>
</comment>
<dbReference type="InterPro" id="IPR001650">
    <property type="entry name" value="Helicase_C-like"/>
</dbReference>
<feature type="domain" description="Helicase ATP-binding" evidence="8">
    <location>
        <begin position="552"/>
        <end position="727"/>
    </location>
</feature>
<dbReference type="InterPro" id="IPR048333">
    <property type="entry name" value="HA2_WH"/>
</dbReference>
<dbReference type="Pfam" id="PF21010">
    <property type="entry name" value="HA2_C"/>
    <property type="match status" value="1"/>
</dbReference>
<protein>
    <recommendedName>
        <fullName evidence="2">RNA helicase</fullName>
        <ecNumber evidence="2">3.6.4.13</ecNumber>
    </recommendedName>
</protein>